<dbReference type="AlphaFoldDB" id="A0A8J7TKY0"/>
<feature type="domain" description="tRNA-specific 2-thiouridylase MnmA-like central" evidence="12">
    <location>
        <begin position="230"/>
        <end position="293"/>
    </location>
</feature>
<evidence type="ECO:0000256" key="3">
    <source>
        <dbReference type="ARBA" id="ARBA00022694"/>
    </source>
</evidence>
<dbReference type="GO" id="GO:0000049">
    <property type="term" value="F:tRNA binding"/>
    <property type="evidence" value="ECO:0007669"/>
    <property type="project" value="UniProtKB-KW"/>
</dbReference>
<evidence type="ECO:0000259" key="12">
    <source>
        <dbReference type="Pfam" id="PF20259"/>
    </source>
</evidence>
<feature type="site" description="Interaction with tRNA" evidence="10">
    <location>
        <position position="360"/>
    </location>
</feature>
<keyword evidence="5 10" id="KW-0067">ATP-binding</keyword>
<comment type="subcellular location">
    <subcellularLocation>
        <location evidence="10">Cytoplasm</location>
    </subcellularLocation>
</comment>
<dbReference type="InterPro" id="IPR046884">
    <property type="entry name" value="MnmA-like_central"/>
</dbReference>
<dbReference type="Gene3D" id="2.40.30.10">
    <property type="entry name" value="Translation factors"/>
    <property type="match status" value="1"/>
</dbReference>
<dbReference type="EC" id="2.8.1.13" evidence="10"/>
<dbReference type="GO" id="GO:0005737">
    <property type="term" value="C:cytoplasm"/>
    <property type="evidence" value="ECO:0007669"/>
    <property type="project" value="UniProtKB-SubCell"/>
</dbReference>
<dbReference type="NCBIfam" id="NF001138">
    <property type="entry name" value="PRK00143.1"/>
    <property type="match status" value="1"/>
</dbReference>
<dbReference type="SUPFAM" id="SSF52402">
    <property type="entry name" value="Adenine nucleotide alpha hydrolases-like"/>
    <property type="match status" value="1"/>
</dbReference>
<keyword evidence="7 10" id="KW-1015">Disulfide bond</keyword>
<dbReference type="HAMAP" id="MF_00144">
    <property type="entry name" value="tRNA_thiouridyl_MnmA"/>
    <property type="match status" value="1"/>
</dbReference>
<feature type="region of interest" description="Interaction with tRNA" evidence="10">
    <location>
        <begin position="327"/>
        <end position="328"/>
    </location>
</feature>
<evidence type="ECO:0000256" key="7">
    <source>
        <dbReference type="ARBA" id="ARBA00023157"/>
    </source>
</evidence>
<dbReference type="PANTHER" id="PTHR11933:SF5">
    <property type="entry name" value="MITOCHONDRIAL TRNA-SPECIFIC 2-THIOURIDYLASE 1"/>
    <property type="match status" value="1"/>
</dbReference>
<dbReference type="GO" id="GO:0002143">
    <property type="term" value="P:tRNA wobble position uridine thiolation"/>
    <property type="evidence" value="ECO:0007669"/>
    <property type="project" value="TreeGrafter"/>
</dbReference>
<keyword evidence="2 10" id="KW-0808">Transferase</keyword>
<comment type="function">
    <text evidence="9 10">Catalyzes the 2-thiolation of uridine at the wobble position (U34) of tRNA, leading to the formation of s(2)U34.</text>
</comment>
<gene>
    <name evidence="10 13" type="primary">mnmA</name>
    <name evidence="13" type="ORF">J0M35_06570</name>
</gene>
<dbReference type="FunFam" id="2.30.30.280:FF:000001">
    <property type="entry name" value="tRNA-specific 2-thiouridylase MnmA"/>
    <property type="match status" value="1"/>
</dbReference>
<dbReference type="InterPro" id="IPR046885">
    <property type="entry name" value="MnmA-like_C"/>
</dbReference>
<keyword evidence="10" id="KW-0963">Cytoplasm</keyword>
<evidence type="ECO:0000256" key="4">
    <source>
        <dbReference type="ARBA" id="ARBA00022741"/>
    </source>
</evidence>
<feature type="binding site" evidence="10">
    <location>
        <position position="149"/>
    </location>
    <ligand>
        <name>ATP</name>
        <dbReference type="ChEBI" id="CHEBI:30616"/>
    </ligand>
</feature>
<dbReference type="PANTHER" id="PTHR11933">
    <property type="entry name" value="TRNA 5-METHYLAMINOMETHYL-2-THIOURIDYLATE -METHYLTRANSFERASE"/>
    <property type="match status" value="1"/>
</dbReference>
<evidence type="ECO:0000256" key="1">
    <source>
        <dbReference type="ARBA" id="ARBA00022555"/>
    </source>
</evidence>
<protein>
    <recommendedName>
        <fullName evidence="10">tRNA-specific 2-thiouridylase MnmA</fullName>
        <ecNumber evidence="10">2.8.1.13</ecNumber>
    </recommendedName>
</protein>
<feature type="active site" description="Nucleophile" evidence="10">
    <location>
        <position position="124"/>
    </location>
</feature>
<dbReference type="Pfam" id="PF20259">
    <property type="entry name" value="tRNA_Me_trans_M"/>
    <property type="match status" value="1"/>
</dbReference>
<dbReference type="Proteomes" id="UP000664277">
    <property type="component" value="Unassembled WGS sequence"/>
</dbReference>
<dbReference type="GO" id="GO:0005524">
    <property type="term" value="F:ATP binding"/>
    <property type="evidence" value="ECO:0007669"/>
    <property type="project" value="UniProtKB-KW"/>
</dbReference>
<keyword evidence="6 10" id="KW-0694">RNA-binding</keyword>
<dbReference type="InterPro" id="IPR004506">
    <property type="entry name" value="MnmA-like"/>
</dbReference>
<dbReference type="Gene3D" id="2.30.30.280">
    <property type="entry name" value="Adenine nucleotide alpha hydrolases-like domains"/>
    <property type="match status" value="1"/>
</dbReference>
<comment type="caution">
    <text evidence="10">Lacks conserved residue(s) required for the propagation of feature annotation.</text>
</comment>
<dbReference type="GO" id="GO:0103016">
    <property type="term" value="F:tRNA-uridine 2-sulfurtransferase activity"/>
    <property type="evidence" value="ECO:0007669"/>
    <property type="project" value="UniProtKB-EC"/>
</dbReference>
<feature type="binding site" evidence="10">
    <location>
        <begin position="37"/>
        <end position="44"/>
    </location>
    <ligand>
        <name>ATP</name>
        <dbReference type="ChEBI" id="CHEBI:30616"/>
    </ligand>
</feature>
<evidence type="ECO:0000259" key="11">
    <source>
        <dbReference type="Pfam" id="PF20258"/>
    </source>
</evidence>
<evidence type="ECO:0000313" key="14">
    <source>
        <dbReference type="Proteomes" id="UP000664277"/>
    </source>
</evidence>
<feature type="domain" description="tRNA-specific 2-thiouridylase MnmA-like C-terminal" evidence="11">
    <location>
        <begin position="300"/>
        <end position="378"/>
    </location>
</feature>
<evidence type="ECO:0000256" key="6">
    <source>
        <dbReference type="ARBA" id="ARBA00022884"/>
    </source>
</evidence>
<dbReference type="NCBIfam" id="TIGR00420">
    <property type="entry name" value="trmU"/>
    <property type="match status" value="1"/>
</dbReference>
<keyword evidence="1 10" id="KW-0820">tRNA-binding</keyword>
<proteinExistence type="inferred from homology"/>
<feature type="site" description="Interaction with tRNA" evidence="10">
    <location>
        <position position="150"/>
    </location>
</feature>
<evidence type="ECO:0000256" key="10">
    <source>
        <dbReference type="HAMAP-Rule" id="MF_00144"/>
    </source>
</evidence>
<name>A0A8J7TKY0_9BACT</name>
<comment type="caution">
    <text evidence="13">The sequence shown here is derived from an EMBL/GenBank/DDBJ whole genome shotgun (WGS) entry which is preliminary data.</text>
</comment>
<evidence type="ECO:0000256" key="9">
    <source>
        <dbReference type="ARBA" id="ARBA00056575"/>
    </source>
</evidence>
<dbReference type="EMBL" id="JAFLCK010000007">
    <property type="protein sequence ID" value="MBN8660009.1"/>
    <property type="molecule type" value="Genomic_DNA"/>
</dbReference>
<dbReference type="CDD" id="cd01998">
    <property type="entry name" value="MnmA_TRMU-like"/>
    <property type="match status" value="1"/>
</dbReference>
<dbReference type="InterPro" id="IPR023382">
    <property type="entry name" value="MnmA-like_central_sf"/>
</dbReference>
<sequence>MSKSELPTPEAVEAVCNVAGARAVREKPEGKKRVAVLMSGGVDSSVTAFLMKEAGYDVVGVTGWLIKSGSRCCDTGMIDAARVCEDLSIDHHAVDLREMFKTQIIDQFHQSYAQARTPLPCSLCNTLVKWGALLHYGRKLLNADFIATGHYARIMETPEGKRLCKAKDIRKDQSYVLWGLTNEQVNATMLPLGDFDKSEIRDLARKAGIVTADRPDSQDLCFIPRGTTTQEYLSNFLTVEPGPIIHTMTGQVLGEHQGTFNYTIGQRRGLGIAYSEPLFVTSLDPEMRVVYVGPKEALLRQELTASDANWIMPSPPVEPFKALCKIRYNSQAQPGMVYPLPGGKIKVVFDEAQPAITAGQVLGIYDESDTFILGGGWID</sequence>
<comment type="similarity">
    <text evidence="10">Belongs to the MnmA/TRMU family.</text>
</comment>
<feature type="disulfide bond" description="Alternate" evidence="10">
    <location>
        <begin position="124"/>
        <end position="221"/>
    </location>
</feature>
<dbReference type="InterPro" id="IPR014729">
    <property type="entry name" value="Rossmann-like_a/b/a_fold"/>
</dbReference>
<feature type="active site" description="Cysteine persulfide intermediate" evidence="10">
    <location>
        <position position="221"/>
    </location>
</feature>
<evidence type="ECO:0000256" key="5">
    <source>
        <dbReference type="ARBA" id="ARBA00022840"/>
    </source>
</evidence>
<dbReference type="Pfam" id="PF20258">
    <property type="entry name" value="tRNA_Me_trans_C"/>
    <property type="match status" value="1"/>
</dbReference>
<organism evidence="13 14">
    <name type="scientific">Candidatus Obscuribacter phosphatis</name>
    <dbReference type="NCBI Taxonomy" id="1906157"/>
    <lineage>
        <taxon>Bacteria</taxon>
        <taxon>Bacillati</taxon>
        <taxon>Candidatus Melainabacteria</taxon>
        <taxon>Candidatus Obscuribacterales</taxon>
        <taxon>Candidatus Obscuribacteraceae</taxon>
        <taxon>Candidatus Obscuribacter</taxon>
    </lineage>
</organism>
<reference evidence="13" key="1">
    <citation type="submission" date="2021-02" db="EMBL/GenBank/DDBJ databases">
        <title>Genome-Resolved Metagenomics of a Microbial Community Performing Photosynthetic Biological Nutrient Removal.</title>
        <authorList>
            <person name="Mcdaniel E.A."/>
        </authorList>
    </citation>
    <scope>NUCLEOTIDE SEQUENCE</scope>
    <source>
        <strain evidence="13">UWPOB_OBS1</strain>
    </source>
</reference>
<accession>A0A8J7TKY0</accession>
<feature type="region of interest" description="Interaction with tRNA" evidence="10">
    <location>
        <begin position="171"/>
        <end position="173"/>
    </location>
</feature>
<evidence type="ECO:0000256" key="2">
    <source>
        <dbReference type="ARBA" id="ARBA00022679"/>
    </source>
</evidence>
<dbReference type="Gene3D" id="3.40.50.620">
    <property type="entry name" value="HUPs"/>
    <property type="match status" value="1"/>
</dbReference>
<dbReference type="Pfam" id="PF03054">
    <property type="entry name" value="tRNA_Me_trans"/>
    <property type="match status" value="1"/>
</dbReference>
<evidence type="ECO:0000256" key="8">
    <source>
        <dbReference type="ARBA" id="ARBA00051542"/>
    </source>
</evidence>
<evidence type="ECO:0000313" key="13">
    <source>
        <dbReference type="EMBL" id="MBN8660009.1"/>
    </source>
</evidence>
<comment type="catalytic activity">
    <reaction evidence="8 10">
        <text>S-sulfanyl-L-cysteinyl-[protein] + uridine(34) in tRNA + AH2 + ATP = 2-thiouridine(34) in tRNA + L-cysteinyl-[protein] + A + AMP + diphosphate + H(+)</text>
        <dbReference type="Rhea" id="RHEA:47032"/>
        <dbReference type="Rhea" id="RHEA-COMP:10131"/>
        <dbReference type="Rhea" id="RHEA-COMP:11726"/>
        <dbReference type="Rhea" id="RHEA-COMP:11727"/>
        <dbReference type="Rhea" id="RHEA-COMP:11728"/>
        <dbReference type="ChEBI" id="CHEBI:13193"/>
        <dbReference type="ChEBI" id="CHEBI:15378"/>
        <dbReference type="ChEBI" id="CHEBI:17499"/>
        <dbReference type="ChEBI" id="CHEBI:29950"/>
        <dbReference type="ChEBI" id="CHEBI:30616"/>
        <dbReference type="ChEBI" id="CHEBI:33019"/>
        <dbReference type="ChEBI" id="CHEBI:61963"/>
        <dbReference type="ChEBI" id="CHEBI:65315"/>
        <dbReference type="ChEBI" id="CHEBI:87170"/>
        <dbReference type="ChEBI" id="CHEBI:456215"/>
        <dbReference type="EC" id="2.8.1.13"/>
    </reaction>
</comment>
<keyword evidence="3 10" id="KW-0819">tRNA processing</keyword>
<keyword evidence="4 10" id="KW-0547">Nucleotide-binding</keyword>